<dbReference type="Pfam" id="PF00415">
    <property type="entry name" value="RCC1"/>
    <property type="match status" value="3"/>
</dbReference>
<dbReference type="SUPFAM" id="SSF50985">
    <property type="entry name" value="RCC1/BLIP-II"/>
    <property type="match status" value="1"/>
</dbReference>
<reference evidence="3 4" key="1">
    <citation type="submission" date="2011-07" db="EMBL/GenBank/DDBJ databases">
        <authorList>
            <person name="Coyne R."/>
            <person name="Brami D."/>
            <person name="Johnson J."/>
            <person name="Hostetler J."/>
            <person name="Hannick L."/>
            <person name="Clark T."/>
            <person name="Cassidy-Hanley D."/>
            <person name="Inman J."/>
        </authorList>
    </citation>
    <scope>NUCLEOTIDE SEQUENCE [LARGE SCALE GENOMIC DNA]</scope>
    <source>
        <strain evidence="3 4">G5</strain>
    </source>
</reference>
<feature type="repeat" description="RCC1" evidence="2">
    <location>
        <begin position="193"/>
        <end position="242"/>
    </location>
</feature>
<proteinExistence type="predicted"/>
<evidence type="ECO:0000256" key="2">
    <source>
        <dbReference type="PROSITE-ProRule" id="PRU00235"/>
    </source>
</evidence>
<accession>G0QXQ9</accession>
<dbReference type="RefSeq" id="XP_004031232.1">
    <property type="nucleotide sequence ID" value="XM_004031184.1"/>
</dbReference>
<keyword evidence="4" id="KW-1185">Reference proteome</keyword>
<dbReference type="GeneID" id="14906100"/>
<dbReference type="PROSITE" id="PS00626">
    <property type="entry name" value="RCC1_2"/>
    <property type="match status" value="1"/>
</dbReference>
<dbReference type="EMBL" id="GL984086">
    <property type="protein sequence ID" value="EGR29996.1"/>
    <property type="molecule type" value="Genomic_DNA"/>
</dbReference>
<keyword evidence="1" id="KW-0677">Repeat</keyword>
<name>G0QXQ9_ICHMU</name>
<dbReference type="Pfam" id="PF13540">
    <property type="entry name" value="RCC1_2"/>
    <property type="match status" value="1"/>
</dbReference>
<dbReference type="PRINTS" id="PR00633">
    <property type="entry name" value="RCCNDNSATION"/>
</dbReference>
<dbReference type="InterPro" id="IPR000408">
    <property type="entry name" value="Reg_chr_condens"/>
</dbReference>
<dbReference type="InParanoid" id="G0QXQ9"/>
<dbReference type="Gene3D" id="2.130.10.30">
    <property type="entry name" value="Regulator of chromosome condensation 1/beta-lactamase-inhibitor protein II"/>
    <property type="match status" value="1"/>
</dbReference>
<sequence length="250" mass="28560">MYGDVNIKLFILPIQFRYKKINDIQIQQKADLQGQLGLGESKTYLMPRVCSFCIVIDKVSCGFNHTAFITNDKILYMTGFFKKKYIFNQYYYIINKGSNNFGQLGIGQQNLNNSFQPQLVEDLFKIKKVSCGHSFTLSLTANGQLYGFGNNQLGQLGTGDFENKNKQTKVKLEKKIRKIKCGYYHTLILDENNLLYTCGQNDEGQLGLGHKNQNICIPTMLQIKQVWKIAAGQYSGLITENGELYLFECF</sequence>
<feature type="repeat" description="RCC1" evidence="2">
    <location>
        <begin position="91"/>
        <end position="142"/>
    </location>
</feature>
<dbReference type="STRING" id="857967.G0QXQ9"/>
<protein>
    <submittedName>
        <fullName evidence="3">Regulator of chromosome condensation, putative</fullName>
    </submittedName>
</protein>
<dbReference type="PROSITE" id="PS50012">
    <property type="entry name" value="RCC1_3"/>
    <property type="match status" value="3"/>
</dbReference>
<dbReference type="InterPro" id="IPR051210">
    <property type="entry name" value="Ub_ligase/GEF_domain"/>
</dbReference>
<dbReference type="OrthoDB" id="406819at2759"/>
<evidence type="ECO:0000313" key="4">
    <source>
        <dbReference type="Proteomes" id="UP000008983"/>
    </source>
</evidence>
<gene>
    <name evidence="3" type="ORF">IMG5_144700</name>
</gene>
<feature type="repeat" description="RCC1" evidence="2">
    <location>
        <begin position="143"/>
        <end position="192"/>
    </location>
</feature>
<dbReference type="Proteomes" id="UP000008983">
    <property type="component" value="Unassembled WGS sequence"/>
</dbReference>
<evidence type="ECO:0000256" key="1">
    <source>
        <dbReference type="ARBA" id="ARBA00022737"/>
    </source>
</evidence>
<evidence type="ECO:0000313" key="3">
    <source>
        <dbReference type="EMBL" id="EGR29996.1"/>
    </source>
</evidence>
<dbReference type="eggNOG" id="KOG1426">
    <property type="taxonomic scope" value="Eukaryota"/>
</dbReference>
<dbReference type="InterPro" id="IPR009091">
    <property type="entry name" value="RCC1/BLIP-II"/>
</dbReference>
<dbReference type="AlphaFoldDB" id="G0QXQ9"/>
<dbReference type="OMA" id="MAGMICE"/>
<dbReference type="PANTHER" id="PTHR22870">
    <property type="entry name" value="REGULATOR OF CHROMOSOME CONDENSATION"/>
    <property type="match status" value="1"/>
</dbReference>
<dbReference type="PANTHER" id="PTHR22870:SF388">
    <property type="entry name" value="CLARET, ISOFORM A"/>
    <property type="match status" value="1"/>
</dbReference>
<organism evidence="3 4">
    <name type="scientific">Ichthyophthirius multifiliis</name>
    <name type="common">White spot disease agent</name>
    <name type="synonym">Ich</name>
    <dbReference type="NCBI Taxonomy" id="5932"/>
    <lineage>
        <taxon>Eukaryota</taxon>
        <taxon>Sar</taxon>
        <taxon>Alveolata</taxon>
        <taxon>Ciliophora</taxon>
        <taxon>Intramacronucleata</taxon>
        <taxon>Oligohymenophorea</taxon>
        <taxon>Hymenostomatida</taxon>
        <taxon>Ophryoglenina</taxon>
        <taxon>Ichthyophthirius</taxon>
    </lineage>
</organism>